<keyword evidence="1" id="KW-1133">Transmembrane helix</keyword>
<evidence type="ECO:0000313" key="2">
    <source>
        <dbReference type="EMBL" id="KAH9829956.1"/>
    </source>
</evidence>
<feature type="transmembrane region" description="Helical" evidence="1">
    <location>
        <begin position="6"/>
        <end position="26"/>
    </location>
</feature>
<evidence type="ECO:0000256" key="1">
    <source>
        <dbReference type="SAM" id="Phobius"/>
    </source>
</evidence>
<protein>
    <submittedName>
        <fullName evidence="2">Uncharacterized protein</fullName>
    </submittedName>
</protein>
<keyword evidence="3" id="KW-1185">Reference proteome</keyword>
<dbReference type="Proteomes" id="UP000814176">
    <property type="component" value="Unassembled WGS sequence"/>
</dbReference>
<evidence type="ECO:0000313" key="3">
    <source>
        <dbReference type="Proteomes" id="UP000814176"/>
    </source>
</evidence>
<reference evidence="2 3" key="1">
    <citation type="journal article" date="2021" name="Environ. Microbiol.">
        <title>Gene family expansions and transcriptome signatures uncover fungal adaptations to wood decay.</title>
        <authorList>
            <person name="Hage H."/>
            <person name="Miyauchi S."/>
            <person name="Viragh M."/>
            <person name="Drula E."/>
            <person name="Min B."/>
            <person name="Chaduli D."/>
            <person name="Navarro D."/>
            <person name="Favel A."/>
            <person name="Norest M."/>
            <person name="Lesage-Meessen L."/>
            <person name="Balint B."/>
            <person name="Merenyi Z."/>
            <person name="de Eugenio L."/>
            <person name="Morin E."/>
            <person name="Martinez A.T."/>
            <person name="Baldrian P."/>
            <person name="Stursova M."/>
            <person name="Martinez M.J."/>
            <person name="Novotny C."/>
            <person name="Magnuson J.K."/>
            <person name="Spatafora J.W."/>
            <person name="Maurice S."/>
            <person name="Pangilinan J."/>
            <person name="Andreopoulos W."/>
            <person name="LaButti K."/>
            <person name="Hundley H."/>
            <person name="Na H."/>
            <person name="Kuo A."/>
            <person name="Barry K."/>
            <person name="Lipzen A."/>
            <person name="Henrissat B."/>
            <person name="Riley R."/>
            <person name="Ahrendt S."/>
            <person name="Nagy L.G."/>
            <person name="Grigoriev I.V."/>
            <person name="Martin F."/>
            <person name="Rosso M.N."/>
        </authorList>
    </citation>
    <scope>NUCLEOTIDE SEQUENCE [LARGE SCALE GENOMIC DNA]</scope>
    <source>
        <strain evidence="2 3">CIRM-BRFM 1785</strain>
    </source>
</reference>
<organism evidence="2 3">
    <name type="scientific">Rhodofomes roseus</name>
    <dbReference type="NCBI Taxonomy" id="34475"/>
    <lineage>
        <taxon>Eukaryota</taxon>
        <taxon>Fungi</taxon>
        <taxon>Dikarya</taxon>
        <taxon>Basidiomycota</taxon>
        <taxon>Agaricomycotina</taxon>
        <taxon>Agaricomycetes</taxon>
        <taxon>Polyporales</taxon>
        <taxon>Rhodofomes</taxon>
    </lineage>
</organism>
<accession>A0ABQ8K031</accession>
<gene>
    <name evidence="2" type="ORF">C8Q71DRAFT_887353</name>
</gene>
<dbReference type="GeneID" id="72009319"/>
<proteinExistence type="predicted"/>
<sequence length="291" mass="32478">MASLNYNVAGAVTGILGLILPFILFIRFRPRRMLQALEESLLYLEKVLGDGRSNGISDDCFHFPRWDRVQQEYEEWHKKHARILRSEVNRLTSCFSEVEAIARGLTYQLYVRRRKVLSTLAEVSAAELRERQRQLQHEVDSQASNLTSIVVAAQTSSIDTAGVSVPCNQPETGVELHTLRHRHVGSHTDVEDPVSVTEVSSRVTGKDMVVSHDAGKRVVGRVMVNDKPHPKKAIRGSAPPELQWAPLRATFNNVEYVVDLGYNAEAVKEAAEAAAGIAHAEMTKFLEGVMR</sequence>
<dbReference type="RefSeq" id="XP_047773319.1">
    <property type="nucleotide sequence ID" value="XM_047928587.1"/>
</dbReference>
<keyword evidence="1" id="KW-0472">Membrane</keyword>
<comment type="caution">
    <text evidence="2">The sequence shown here is derived from an EMBL/GenBank/DDBJ whole genome shotgun (WGS) entry which is preliminary data.</text>
</comment>
<dbReference type="EMBL" id="JADCUA010000034">
    <property type="protein sequence ID" value="KAH9829956.1"/>
    <property type="molecule type" value="Genomic_DNA"/>
</dbReference>
<name>A0ABQ8K031_9APHY</name>
<keyword evidence="1" id="KW-0812">Transmembrane</keyword>